<keyword evidence="5" id="KW-0863">Zinc-finger</keyword>
<dbReference type="GO" id="GO:0008270">
    <property type="term" value="F:zinc ion binding"/>
    <property type="evidence" value="ECO:0007669"/>
    <property type="project" value="UniProtKB-KW"/>
</dbReference>
<feature type="transmembrane region" description="Helical" evidence="3">
    <location>
        <begin position="210"/>
        <end position="231"/>
    </location>
</feature>
<dbReference type="EMBL" id="FTOK01000004">
    <property type="protein sequence ID" value="SIS72084.1"/>
    <property type="molecule type" value="Genomic_DNA"/>
</dbReference>
<keyword evidence="3" id="KW-0812">Transmembrane</keyword>
<feature type="transmembrane region" description="Helical" evidence="3">
    <location>
        <begin position="273"/>
        <end position="293"/>
    </location>
</feature>
<feature type="domain" description="Putative zinc-finger" evidence="4">
    <location>
        <begin position="6"/>
        <end position="39"/>
    </location>
</feature>
<name>A0ABY1KW97_9BACI</name>
<evidence type="ECO:0000259" key="4">
    <source>
        <dbReference type="Pfam" id="PF13490"/>
    </source>
</evidence>
<keyword evidence="5" id="KW-0479">Metal-binding</keyword>
<keyword evidence="3" id="KW-1133">Transmembrane helix</keyword>
<organism evidence="5 6">
    <name type="scientific">Salimicrobium salexigens</name>
    <dbReference type="NCBI Taxonomy" id="908941"/>
    <lineage>
        <taxon>Bacteria</taxon>
        <taxon>Bacillati</taxon>
        <taxon>Bacillota</taxon>
        <taxon>Bacilli</taxon>
        <taxon>Bacillales</taxon>
        <taxon>Bacillaceae</taxon>
        <taxon>Salimicrobium</taxon>
    </lineage>
</organism>
<feature type="transmembrane region" description="Helical" evidence="3">
    <location>
        <begin position="78"/>
        <end position="98"/>
    </location>
</feature>
<comment type="similarity">
    <text evidence="1">Belongs to the zinc-associated anti-sigma factor (ZAS) superfamily. Anti-sigma-W factor family.</text>
</comment>
<evidence type="ECO:0000256" key="3">
    <source>
        <dbReference type="SAM" id="Phobius"/>
    </source>
</evidence>
<comment type="caution">
    <text evidence="5">The sequence shown here is derived from an EMBL/GenBank/DDBJ whole genome shotgun (WGS) entry which is preliminary data.</text>
</comment>
<dbReference type="Pfam" id="PF13490">
    <property type="entry name" value="zf-HC2"/>
    <property type="match status" value="1"/>
</dbReference>
<dbReference type="RefSeq" id="WP_076570989.1">
    <property type="nucleotide sequence ID" value="NZ_FTOK01000004.1"/>
</dbReference>
<sequence>MKTISCEVIQDLIPLYVEDMLSEDSKELVEIHLDECKECNEYLNELKTTEKEHFPIETDSRPLRKIQATLRKKKWQTIIFSTLLTLLVGVLAVSFLSAREYLPYSEEVVSVSETDNGSVLAVFDDEVAGYDLETYPDKSGTGSIYHLTAWETSWQDFTNNEGNAPIVLNPDGESVESVYYYHTDGSQDQLIYGEDQHSGGGVVTLPRLSLAYFSGLAMIALFFCVGLIFAVRSNETWVARITNVTFLPLSYLLAQLIVVGWNTTTYSVTRDFTAILLVAILLYGMLWIGSKWVKTRLIK</sequence>
<dbReference type="Gene3D" id="1.10.10.1320">
    <property type="entry name" value="Anti-sigma factor, zinc-finger domain"/>
    <property type="match status" value="1"/>
</dbReference>
<protein>
    <recommendedName>
        <fullName evidence="2">Anti-sigma-W factor RsiW</fullName>
    </recommendedName>
</protein>
<reference evidence="5 6" key="1">
    <citation type="submission" date="2017-01" db="EMBL/GenBank/DDBJ databases">
        <authorList>
            <person name="Varghese N."/>
            <person name="Submissions S."/>
        </authorList>
    </citation>
    <scope>NUCLEOTIDE SEQUENCE [LARGE SCALE GENOMIC DNA]</scope>
    <source>
        <strain evidence="5 6">DSM 22782</strain>
    </source>
</reference>
<keyword evidence="3" id="KW-0472">Membrane</keyword>
<gene>
    <name evidence="5" type="ORF">SAMN05421758_104220</name>
</gene>
<accession>A0ABY1KW97</accession>
<evidence type="ECO:0000256" key="1">
    <source>
        <dbReference type="ARBA" id="ARBA00024353"/>
    </source>
</evidence>
<evidence type="ECO:0000313" key="6">
    <source>
        <dbReference type="Proteomes" id="UP000199777"/>
    </source>
</evidence>
<proteinExistence type="inferred from homology"/>
<dbReference type="Proteomes" id="UP000199777">
    <property type="component" value="Unassembled WGS sequence"/>
</dbReference>
<keyword evidence="5" id="KW-0862">Zinc</keyword>
<dbReference type="InterPro" id="IPR027383">
    <property type="entry name" value="Znf_put"/>
</dbReference>
<evidence type="ECO:0000256" key="2">
    <source>
        <dbReference type="ARBA" id="ARBA00024438"/>
    </source>
</evidence>
<dbReference type="InterPro" id="IPR041916">
    <property type="entry name" value="Anti_sigma_zinc_sf"/>
</dbReference>
<feature type="transmembrane region" description="Helical" evidence="3">
    <location>
        <begin position="243"/>
        <end position="261"/>
    </location>
</feature>
<keyword evidence="6" id="KW-1185">Reference proteome</keyword>
<evidence type="ECO:0000313" key="5">
    <source>
        <dbReference type="EMBL" id="SIS72084.1"/>
    </source>
</evidence>